<dbReference type="Proteomes" id="UP000235786">
    <property type="component" value="Unassembled WGS sequence"/>
</dbReference>
<keyword evidence="4 6" id="KW-0472">Membrane</keyword>
<dbReference type="AlphaFoldDB" id="A0A2J6S4A8"/>
<evidence type="ECO:0000256" key="1">
    <source>
        <dbReference type="ARBA" id="ARBA00004141"/>
    </source>
</evidence>
<feature type="transmembrane region" description="Helical" evidence="6">
    <location>
        <begin position="211"/>
        <end position="229"/>
    </location>
</feature>
<feature type="transmembrane region" description="Helical" evidence="6">
    <location>
        <begin position="52"/>
        <end position="75"/>
    </location>
</feature>
<evidence type="ECO:0000256" key="5">
    <source>
        <dbReference type="ARBA" id="ARBA00038359"/>
    </source>
</evidence>
<dbReference type="InterPro" id="IPR052337">
    <property type="entry name" value="SAT4-like"/>
</dbReference>
<organism evidence="8 9">
    <name type="scientific">Hyaloscypha variabilis (strain UAMH 11265 / GT02V1 / F)</name>
    <name type="common">Meliniomyces variabilis</name>
    <dbReference type="NCBI Taxonomy" id="1149755"/>
    <lineage>
        <taxon>Eukaryota</taxon>
        <taxon>Fungi</taxon>
        <taxon>Dikarya</taxon>
        <taxon>Ascomycota</taxon>
        <taxon>Pezizomycotina</taxon>
        <taxon>Leotiomycetes</taxon>
        <taxon>Helotiales</taxon>
        <taxon>Hyaloscyphaceae</taxon>
        <taxon>Hyaloscypha</taxon>
        <taxon>Hyaloscypha variabilis</taxon>
    </lineage>
</organism>
<dbReference type="InterPro" id="IPR049326">
    <property type="entry name" value="Rhodopsin_dom_fungi"/>
</dbReference>
<keyword evidence="3 6" id="KW-1133">Transmembrane helix</keyword>
<comment type="subcellular location">
    <subcellularLocation>
        <location evidence="1">Membrane</location>
        <topology evidence="1">Multi-pass membrane protein</topology>
    </subcellularLocation>
</comment>
<dbReference type="EMBL" id="KZ613940">
    <property type="protein sequence ID" value="PMD45606.1"/>
    <property type="molecule type" value="Genomic_DNA"/>
</dbReference>
<evidence type="ECO:0000256" key="3">
    <source>
        <dbReference type="ARBA" id="ARBA00022989"/>
    </source>
</evidence>
<evidence type="ECO:0000259" key="7">
    <source>
        <dbReference type="Pfam" id="PF20684"/>
    </source>
</evidence>
<feature type="transmembrane region" description="Helical" evidence="6">
    <location>
        <begin position="129"/>
        <end position="149"/>
    </location>
</feature>
<dbReference type="OrthoDB" id="5429740at2759"/>
<dbReference type="PANTHER" id="PTHR33048:SF47">
    <property type="entry name" value="INTEGRAL MEMBRANE PROTEIN-RELATED"/>
    <property type="match status" value="1"/>
</dbReference>
<proteinExistence type="inferred from homology"/>
<dbReference type="Pfam" id="PF20684">
    <property type="entry name" value="Fung_rhodopsin"/>
    <property type="match status" value="1"/>
</dbReference>
<name>A0A2J6S4A8_HYAVF</name>
<feature type="transmembrane region" description="Helical" evidence="6">
    <location>
        <begin position="22"/>
        <end position="40"/>
    </location>
</feature>
<accession>A0A2J6S4A8</accession>
<feature type="transmembrane region" description="Helical" evidence="6">
    <location>
        <begin position="179"/>
        <end position="199"/>
    </location>
</feature>
<dbReference type="STRING" id="1149755.A0A2J6S4A8"/>
<keyword evidence="9" id="KW-1185">Reference proteome</keyword>
<evidence type="ECO:0000256" key="4">
    <source>
        <dbReference type="ARBA" id="ARBA00023136"/>
    </source>
</evidence>
<evidence type="ECO:0000256" key="6">
    <source>
        <dbReference type="SAM" id="Phobius"/>
    </source>
</evidence>
<evidence type="ECO:0000256" key="2">
    <source>
        <dbReference type="ARBA" id="ARBA00022692"/>
    </source>
</evidence>
<gene>
    <name evidence="8" type="ORF">L207DRAFT_578513</name>
</gene>
<keyword evidence="2 6" id="KW-0812">Transmembrane</keyword>
<evidence type="ECO:0000313" key="8">
    <source>
        <dbReference type="EMBL" id="PMD45606.1"/>
    </source>
</evidence>
<feature type="domain" description="Rhodopsin" evidence="7">
    <location>
        <begin position="34"/>
        <end position="275"/>
    </location>
</feature>
<feature type="transmembrane region" description="Helical" evidence="6">
    <location>
        <begin position="249"/>
        <end position="270"/>
    </location>
</feature>
<comment type="similarity">
    <text evidence="5">Belongs to the SAT4 family.</text>
</comment>
<feature type="transmembrane region" description="Helical" evidence="6">
    <location>
        <begin position="95"/>
        <end position="117"/>
    </location>
</feature>
<sequence>MSIPRPAGGDINIGPGIMGEGWTLYTLCTIVVAARVYTQVRLTQQFGAGDVVMIGAWMFGILQLIMQTLAFTHGWGRHFFFLSDTQRVNAMEMVFVSEPMAIMCSTLGRVSFMFLMLRLFGNTKARRWFIYFLMAEQLIANLFTCITIFTQCGNVHSLWDPVGEPSKCWSPDVQTDTGYVQGVFNSATDLVLTVMPLTIFWTLQMDMKIKLGLAGLLGLSVFAFAASIVKTVMLKNLGERSDYTYNTVLFFRWVIVENTLVMVASSVPLLRPLFSAAKKSAMTHYGSNSAYELGSRQNGSTAFAYGKNTVKSHIDASSSEENILPIQKGVPLGTKERVQHFSNDVEQGVIKKEVHYQVKYETDPKAAGLAAESTEWDANSAGTK</sequence>
<dbReference type="GO" id="GO:0016020">
    <property type="term" value="C:membrane"/>
    <property type="evidence" value="ECO:0007669"/>
    <property type="project" value="UniProtKB-SubCell"/>
</dbReference>
<protein>
    <recommendedName>
        <fullName evidence="7">Rhodopsin domain-containing protein</fullName>
    </recommendedName>
</protein>
<dbReference type="PANTHER" id="PTHR33048">
    <property type="entry name" value="PTH11-LIKE INTEGRAL MEMBRANE PROTEIN (AFU_ORTHOLOGUE AFUA_5G11245)"/>
    <property type="match status" value="1"/>
</dbReference>
<evidence type="ECO:0000313" key="9">
    <source>
        <dbReference type="Proteomes" id="UP000235786"/>
    </source>
</evidence>
<reference evidence="8 9" key="1">
    <citation type="submission" date="2016-04" db="EMBL/GenBank/DDBJ databases">
        <title>A degradative enzymes factory behind the ericoid mycorrhizal symbiosis.</title>
        <authorList>
            <consortium name="DOE Joint Genome Institute"/>
            <person name="Martino E."/>
            <person name="Morin E."/>
            <person name="Grelet G."/>
            <person name="Kuo A."/>
            <person name="Kohler A."/>
            <person name="Daghino S."/>
            <person name="Barry K."/>
            <person name="Choi C."/>
            <person name="Cichocki N."/>
            <person name="Clum A."/>
            <person name="Copeland A."/>
            <person name="Hainaut M."/>
            <person name="Haridas S."/>
            <person name="Labutti K."/>
            <person name="Lindquist E."/>
            <person name="Lipzen A."/>
            <person name="Khouja H.-R."/>
            <person name="Murat C."/>
            <person name="Ohm R."/>
            <person name="Olson A."/>
            <person name="Spatafora J."/>
            <person name="Veneault-Fourrey C."/>
            <person name="Henrissat B."/>
            <person name="Grigoriev I."/>
            <person name="Martin F."/>
            <person name="Perotto S."/>
        </authorList>
    </citation>
    <scope>NUCLEOTIDE SEQUENCE [LARGE SCALE GENOMIC DNA]</scope>
    <source>
        <strain evidence="8 9">F</strain>
    </source>
</reference>